<evidence type="ECO:0000313" key="4">
    <source>
        <dbReference type="Proteomes" id="UP000196102"/>
    </source>
</evidence>
<dbReference type="Gene3D" id="2.60.40.10">
    <property type="entry name" value="Immunoglobulins"/>
    <property type="match status" value="1"/>
</dbReference>
<protein>
    <recommendedName>
        <fullName evidence="2">Signal transduction histidine kinase internal region domain-containing protein</fullName>
    </recommendedName>
</protein>
<keyword evidence="1" id="KW-0812">Transmembrane</keyword>
<dbReference type="InterPro" id="IPR050640">
    <property type="entry name" value="Bact_2-comp_sensor_kinase"/>
</dbReference>
<dbReference type="Pfam" id="PF07494">
    <property type="entry name" value="Reg_prop"/>
    <property type="match status" value="1"/>
</dbReference>
<name>A0A1Z8BG94_9FLAO</name>
<evidence type="ECO:0000313" key="3">
    <source>
        <dbReference type="EMBL" id="OUS21616.1"/>
    </source>
</evidence>
<dbReference type="SUPFAM" id="SSF55874">
    <property type="entry name" value="ATPase domain of HSP90 chaperone/DNA topoisomerase II/histidine kinase"/>
    <property type="match status" value="1"/>
</dbReference>
<proteinExistence type="predicted"/>
<accession>A0A1Z8BG94</accession>
<comment type="caution">
    <text evidence="3">The sequence shown here is derived from an EMBL/GenBank/DDBJ whole genome shotgun (WGS) entry which is preliminary data.</text>
</comment>
<dbReference type="InterPro" id="IPR013783">
    <property type="entry name" value="Ig-like_fold"/>
</dbReference>
<dbReference type="SUPFAM" id="SSF101898">
    <property type="entry name" value="NHL repeat"/>
    <property type="match status" value="1"/>
</dbReference>
<feature type="domain" description="Signal transduction histidine kinase internal region" evidence="2">
    <location>
        <begin position="764"/>
        <end position="843"/>
    </location>
</feature>
<keyword evidence="1" id="KW-1133">Transmembrane helix</keyword>
<sequence>MHSIIYKIQVFFLILIGTGLNINAQEPVKLTINENNGLPDNEVYNIVEDNQGFIWIACNNGLIRYDGSNYKSYTHPEKRGLSVFEPFVDHLDRVWCINLAGQLFYVDNEDHLQLFMDLSTELKGSLPSFQVTEKYVIVSTYFKQLSINLETKEISTFLLEKNEGNFFNLGNAGKKILTSHSNKLYNFRDGKKVKIDSIPFKPFQLKDRPNVGEIIPLAQDDYLFIHKQAETVRSFRFKTGKWFKVEAPLELIEFKGFLKVSYLNDYLWFTTENGVIQLRLENNKLHIENHFLKGFFTTKIILDRDNNYWISTLKNGLVILPNIYIKNYDIENKYVASLEKVNSNSYCVGYENGTVEYIDVKKSLRKVLPIKSGTSVTTMHYDKHRNVLFIFQKLKTYLYHFETNKVIEIEKFANTKSFKLIDDFNLITGSSGSGLIKRFSSDFKKSETIYEQNTRILSCFYDSIHQISYFGFIDGLIARDKDGIISQIKTIDNELILANNFTQDSQGIVWASTASQGVYGINKFKIEKHLNTDLLSSNNINAISHANSQLWIVTQEAIHQINVITNELLTLTRKDGIPFTTARDIIVLDNKVIVGGINGLFEIDKNSSFKPLNITNFYFSKLLVDNKPHALKGKIKVREDESSMSLFFNATGLRGLSNGKFYYRTKNGAPWIPVAQGSNVLQFSGFTAGDYQIQLKAANAENYKSITLNVYQSYYKTWWFLLLLCIAITGPIIWYYKRKLRFRESEKNKQLKQLALDNELITLRLENLRSQMNPHFIFNALNSIQEYIINNERNLASSYLVKFSRLIRMYLEHSRENEISLSEEIQAMKLYLELEKVRFEEKLEYVLDIDASLNQDVIKIPPLFIQPYVENSLKHGLLHKKKNRHLLVKFEHSPVDNNLIISIKDNGIGRKQAQQIKSQRVDHYKSFATYANNERVQLLNNKRETKITVVVNDLMKDHIATGTLVVITIPQIL</sequence>
<dbReference type="Gene3D" id="3.30.565.10">
    <property type="entry name" value="Histidine kinase-like ATPase, C-terminal domain"/>
    <property type="match status" value="1"/>
</dbReference>
<dbReference type="InterPro" id="IPR011110">
    <property type="entry name" value="Reg_prop"/>
</dbReference>
<dbReference type="SUPFAM" id="SSF63829">
    <property type="entry name" value="Calcium-dependent phosphotriesterase"/>
    <property type="match status" value="1"/>
</dbReference>
<dbReference type="RefSeq" id="WP_303685393.1">
    <property type="nucleotide sequence ID" value="NZ_CAJXYO010000081.1"/>
</dbReference>
<dbReference type="AlphaFoldDB" id="A0A1Z8BG94"/>
<keyword evidence="1" id="KW-0472">Membrane</keyword>
<dbReference type="InterPro" id="IPR015943">
    <property type="entry name" value="WD40/YVTN_repeat-like_dom_sf"/>
</dbReference>
<dbReference type="Gene3D" id="2.130.10.10">
    <property type="entry name" value="YVTN repeat-like/Quinoprotein amine dehydrogenase"/>
    <property type="match status" value="3"/>
</dbReference>
<dbReference type="InterPro" id="IPR036890">
    <property type="entry name" value="HATPase_C_sf"/>
</dbReference>
<dbReference type="GO" id="GO:0000155">
    <property type="term" value="F:phosphorelay sensor kinase activity"/>
    <property type="evidence" value="ECO:0007669"/>
    <property type="project" value="InterPro"/>
</dbReference>
<dbReference type="EMBL" id="MAAX01000010">
    <property type="protein sequence ID" value="OUS21616.1"/>
    <property type="molecule type" value="Genomic_DNA"/>
</dbReference>
<organism evidence="3 4">
    <name type="scientific">Nonlabens dokdonensis</name>
    <dbReference type="NCBI Taxonomy" id="328515"/>
    <lineage>
        <taxon>Bacteria</taxon>
        <taxon>Pseudomonadati</taxon>
        <taxon>Bacteroidota</taxon>
        <taxon>Flavobacteriia</taxon>
        <taxon>Flavobacteriales</taxon>
        <taxon>Flavobacteriaceae</taxon>
        <taxon>Nonlabens</taxon>
    </lineage>
</organism>
<evidence type="ECO:0000259" key="2">
    <source>
        <dbReference type="Pfam" id="PF06580"/>
    </source>
</evidence>
<gene>
    <name evidence="3" type="ORF">A9Q93_00425</name>
</gene>
<dbReference type="InterPro" id="IPR010559">
    <property type="entry name" value="Sig_transdc_His_kin_internal"/>
</dbReference>
<dbReference type="PANTHER" id="PTHR34220:SF7">
    <property type="entry name" value="SENSOR HISTIDINE KINASE YPDA"/>
    <property type="match status" value="1"/>
</dbReference>
<feature type="transmembrane region" description="Helical" evidence="1">
    <location>
        <begin position="718"/>
        <end position="736"/>
    </location>
</feature>
<dbReference type="PANTHER" id="PTHR34220">
    <property type="entry name" value="SENSOR HISTIDINE KINASE YPDA"/>
    <property type="match status" value="1"/>
</dbReference>
<dbReference type="GO" id="GO:0016020">
    <property type="term" value="C:membrane"/>
    <property type="evidence" value="ECO:0007669"/>
    <property type="project" value="InterPro"/>
</dbReference>
<dbReference type="Proteomes" id="UP000196102">
    <property type="component" value="Unassembled WGS sequence"/>
</dbReference>
<reference evidence="4" key="1">
    <citation type="journal article" date="2017" name="Proc. Natl. Acad. Sci. U.S.A.">
        <title>Simulation of Deepwater Horizon oil plume reveals substrate specialization within a complex community of hydrocarbon-degraders.</title>
        <authorList>
            <person name="Hu P."/>
            <person name="Dubinsky E.A."/>
            <person name="Probst A.J."/>
            <person name="Wang J."/>
            <person name="Sieber C.M.K."/>
            <person name="Tom L.M."/>
            <person name="Gardinali P."/>
            <person name="Banfield J.F."/>
            <person name="Atlas R.M."/>
            <person name="Andersen G.L."/>
        </authorList>
    </citation>
    <scope>NUCLEOTIDE SEQUENCE [LARGE SCALE GENOMIC DNA]</scope>
</reference>
<evidence type="ECO:0000256" key="1">
    <source>
        <dbReference type="SAM" id="Phobius"/>
    </source>
</evidence>
<dbReference type="Pfam" id="PF06580">
    <property type="entry name" value="His_kinase"/>
    <property type="match status" value="1"/>
</dbReference>